<comment type="catalytic activity">
    <reaction evidence="14 15 16">
        <text>guanosine(37) in tRNA + S-adenosyl-L-methionine = N(1)-methylguanosine(37) in tRNA + S-adenosyl-L-homocysteine + H(+)</text>
        <dbReference type="Rhea" id="RHEA:36899"/>
        <dbReference type="Rhea" id="RHEA-COMP:10145"/>
        <dbReference type="Rhea" id="RHEA-COMP:10147"/>
        <dbReference type="ChEBI" id="CHEBI:15378"/>
        <dbReference type="ChEBI" id="CHEBI:57856"/>
        <dbReference type="ChEBI" id="CHEBI:59789"/>
        <dbReference type="ChEBI" id="CHEBI:73542"/>
        <dbReference type="ChEBI" id="CHEBI:74269"/>
        <dbReference type="EC" id="2.1.1.228"/>
    </reaction>
</comment>
<evidence type="ECO:0000256" key="10">
    <source>
        <dbReference type="ARBA" id="ARBA00022691"/>
    </source>
</evidence>
<dbReference type="Proteomes" id="UP000826725">
    <property type="component" value="Chromosome"/>
</dbReference>
<evidence type="ECO:0000256" key="7">
    <source>
        <dbReference type="ARBA" id="ARBA00022490"/>
    </source>
</evidence>
<evidence type="ECO:0000259" key="17">
    <source>
        <dbReference type="Pfam" id="PF01746"/>
    </source>
</evidence>
<evidence type="ECO:0000256" key="5">
    <source>
        <dbReference type="ARBA" id="ARBA00012807"/>
    </source>
</evidence>
<evidence type="ECO:0000256" key="1">
    <source>
        <dbReference type="ARBA" id="ARBA00002634"/>
    </source>
</evidence>
<keyword evidence="19" id="KW-1185">Reference proteome</keyword>
<proteinExistence type="inferred from homology"/>
<dbReference type="PIRSF" id="PIRSF000386">
    <property type="entry name" value="tRNA_mtase"/>
    <property type="match status" value="1"/>
</dbReference>
<evidence type="ECO:0000313" key="18">
    <source>
        <dbReference type="EMBL" id="BCL60368.1"/>
    </source>
</evidence>
<comment type="similarity">
    <text evidence="3 15 16">Belongs to the RNA methyltransferase TrmD family.</text>
</comment>
<dbReference type="FunFam" id="3.40.1280.10:FF:000001">
    <property type="entry name" value="tRNA (guanine-N(1)-)-methyltransferase"/>
    <property type="match status" value="1"/>
</dbReference>
<keyword evidence="8 15" id="KW-0489">Methyltransferase</keyword>
<accession>A0A8D5FK13</accession>
<dbReference type="PANTHER" id="PTHR46417:SF1">
    <property type="entry name" value="TRNA (GUANINE-N(1)-)-METHYLTRANSFERASE"/>
    <property type="match status" value="1"/>
</dbReference>
<keyword evidence="7 15" id="KW-0963">Cytoplasm</keyword>
<dbReference type="NCBIfam" id="TIGR00088">
    <property type="entry name" value="trmD"/>
    <property type="match status" value="1"/>
</dbReference>
<dbReference type="GO" id="GO:0052906">
    <property type="term" value="F:tRNA (guanine(37)-N1)-methyltransferase activity"/>
    <property type="evidence" value="ECO:0007669"/>
    <property type="project" value="UniProtKB-UniRule"/>
</dbReference>
<feature type="binding site" evidence="15">
    <location>
        <begin position="132"/>
        <end position="137"/>
    </location>
    <ligand>
        <name>S-adenosyl-L-methionine</name>
        <dbReference type="ChEBI" id="CHEBI:59789"/>
    </ligand>
</feature>
<dbReference type="Pfam" id="PF01746">
    <property type="entry name" value="tRNA_m1G_MT"/>
    <property type="match status" value="1"/>
</dbReference>
<comment type="subunit">
    <text evidence="4 15 16">Homodimer.</text>
</comment>
<evidence type="ECO:0000256" key="15">
    <source>
        <dbReference type="HAMAP-Rule" id="MF_00605"/>
    </source>
</evidence>
<evidence type="ECO:0000256" key="12">
    <source>
        <dbReference type="ARBA" id="ARBA00029736"/>
    </source>
</evidence>
<evidence type="ECO:0000256" key="2">
    <source>
        <dbReference type="ARBA" id="ARBA00004496"/>
    </source>
</evidence>
<evidence type="ECO:0000256" key="6">
    <source>
        <dbReference type="ARBA" id="ARBA00014679"/>
    </source>
</evidence>
<feature type="binding site" evidence="15">
    <location>
        <position position="112"/>
    </location>
    <ligand>
        <name>S-adenosyl-L-methionine</name>
        <dbReference type="ChEBI" id="CHEBI:59789"/>
    </ligand>
</feature>
<organism evidence="18 19">
    <name type="scientific">Desulfomarina profundi</name>
    <dbReference type="NCBI Taxonomy" id="2772557"/>
    <lineage>
        <taxon>Bacteria</taxon>
        <taxon>Pseudomonadati</taxon>
        <taxon>Thermodesulfobacteriota</taxon>
        <taxon>Desulfobulbia</taxon>
        <taxon>Desulfobulbales</taxon>
        <taxon>Desulfobulbaceae</taxon>
        <taxon>Desulfomarina</taxon>
    </lineage>
</organism>
<reference evidence="18" key="1">
    <citation type="submission" date="2020-09" db="EMBL/GenBank/DDBJ databases">
        <title>Desulfogranum mesoprofundum gen. nov., sp. nov., a novel mesophilic, sulfate-reducing chemolithoautotroph isolated from a deep-sea hydrothermal vent chimney in the Suiyo Seamount.</title>
        <authorList>
            <person name="Hashimoto Y."/>
            <person name="Nakagawa S."/>
        </authorList>
    </citation>
    <scope>NUCLEOTIDE SEQUENCE</scope>
    <source>
        <strain evidence="18">KT2</strain>
    </source>
</reference>
<evidence type="ECO:0000256" key="14">
    <source>
        <dbReference type="ARBA" id="ARBA00047783"/>
    </source>
</evidence>
<evidence type="ECO:0000256" key="8">
    <source>
        <dbReference type="ARBA" id="ARBA00022603"/>
    </source>
</evidence>
<dbReference type="AlphaFoldDB" id="A0A8D5FK13"/>
<name>A0A8D5FK13_9BACT</name>
<evidence type="ECO:0000313" key="19">
    <source>
        <dbReference type="Proteomes" id="UP000826725"/>
    </source>
</evidence>
<protein>
    <recommendedName>
        <fullName evidence="6 15">tRNA (guanine-N(1)-)-methyltransferase</fullName>
        <ecNumber evidence="5 15">2.1.1.228</ecNumber>
    </recommendedName>
    <alternativeName>
        <fullName evidence="12 15">M1G-methyltransferase</fullName>
    </alternativeName>
    <alternativeName>
        <fullName evidence="13 15">tRNA [GM37] methyltransferase</fullName>
    </alternativeName>
</protein>
<sequence length="257" mass="29173">MRFEILTIFPDLLSSPLGEGILRKALEEGLIEVTFRNLRDFTFDRHNTTDDRPFGGGEGMVMKAEPLALAVEQVKQNAPSSKVILLSPQGETYNQVIARELSLETSLVLVCGRYEGVDERFRERFVDREISLGDYILTGGELGAMVLIDSITRLLPGVLGCSDSAEKDTFSNGLLKHPQYTRPRVFREMEVPEILLSGDHSRIGEFRFAESVKRTVERRAEMIREKKFSSDELKILKKYDLYEKVRTLQQGKARVQG</sequence>
<comment type="subcellular location">
    <subcellularLocation>
        <location evidence="2 15 16">Cytoplasm</location>
    </subcellularLocation>
</comment>
<dbReference type="KEGG" id="dbk:DGMP_10610"/>
<dbReference type="PANTHER" id="PTHR46417">
    <property type="entry name" value="TRNA (GUANINE-N(1)-)-METHYLTRANSFERASE"/>
    <property type="match status" value="1"/>
</dbReference>
<evidence type="ECO:0000256" key="3">
    <source>
        <dbReference type="ARBA" id="ARBA00007630"/>
    </source>
</evidence>
<dbReference type="RefSeq" id="WP_228856505.1">
    <property type="nucleotide sequence ID" value="NZ_AP024086.1"/>
</dbReference>
<keyword evidence="10 15" id="KW-0949">S-adenosyl-L-methionine</keyword>
<feature type="domain" description="tRNA methyltransferase TRMD/TRM10-type" evidence="17">
    <location>
        <begin position="1"/>
        <end position="224"/>
    </location>
</feature>
<evidence type="ECO:0000256" key="11">
    <source>
        <dbReference type="ARBA" id="ARBA00022694"/>
    </source>
</evidence>
<dbReference type="InterPro" id="IPR016009">
    <property type="entry name" value="tRNA_MeTrfase_TRMD/TRM10"/>
</dbReference>
<dbReference type="GO" id="GO:0002939">
    <property type="term" value="P:tRNA N1-guanine methylation"/>
    <property type="evidence" value="ECO:0007669"/>
    <property type="project" value="TreeGrafter"/>
</dbReference>
<keyword evidence="11 15" id="KW-0819">tRNA processing</keyword>
<evidence type="ECO:0000256" key="13">
    <source>
        <dbReference type="ARBA" id="ARBA00033392"/>
    </source>
</evidence>
<dbReference type="CDD" id="cd18080">
    <property type="entry name" value="TrmD-like"/>
    <property type="match status" value="1"/>
</dbReference>
<dbReference type="GO" id="GO:0005829">
    <property type="term" value="C:cytosol"/>
    <property type="evidence" value="ECO:0007669"/>
    <property type="project" value="TreeGrafter"/>
</dbReference>
<dbReference type="HAMAP" id="MF_00605">
    <property type="entry name" value="TrmD"/>
    <property type="match status" value="1"/>
</dbReference>
<evidence type="ECO:0000256" key="9">
    <source>
        <dbReference type="ARBA" id="ARBA00022679"/>
    </source>
</evidence>
<evidence type="ECO:0000256" key="4">
    <source>
        <dbReference type="ARBA" id="ARBA00011738"/>
    </source>
</evidence>
<dbReference type="NCBIfam" id="NF000648">
    <property type="entry name" value="PRK00026.1"/>
    <property type="match status" value="1"/>
</dbReference>
<keyword evidence="9 15" id="KW-0808">Transferase</keyword>
<gene>
    <name evidence="15 18" type="primary">trmD</name>
    <name evidence="18" type="ORF">DGMP_10610</name>
</gene>
<evidence type="ECO:0000256" key="16">
    <source>
        <dbReference type="RuleBase" id="RU003464"/>
    </source>
</evidence>
<comment type="function">
    <text evidence="1 15 16">Specifically methylates guanosine-37 in various tRNAs.</text>
</comment>
<dbReference type="EC" id="2.1.1.228" evidence="5 15"/>
<dbReference type="InterPro" id="IPR002649">
    <property type="entry name" value="tRNA_m1G_MeTrfase_TrmD"/>
</dbReference>
<dbReference type="EMBL" id="AP024086">
    <property type="protein sequence ID" value="BCL60368.1"/>
    <property type="molecule type" value="Genomic_DNA"/>
</dbReference>